<dbReference type="InterPro" id="IPR051257">
    <property type="entry name" value="Diverse_CBS-Domain"/>
</dbReference>
<evidence type="ECO:0000259" key="3">
    <source>
        <dbReference type="PROSITE" id="PS51371"/>
    </source>
</evidence>
<dbReference type="InterPro" id="IPR000644">
    <property type="entry name" value="CBS_dom"/>
</dbReference>
<evidence type="ECO:0000256" key="1">
    <source>
        <dbReference type="ARBA" id="ARBA00023122"/>
    </source>
</evidence>
<dbReference type="AlphaFoldDB" id="U3AE24"/>
<evidence type="ECO:0000313" key="4">
    <source>
        <dbReference type="EMBL" id="GAD53023.1"/>
    </source>
</evidence>
<dbReference type="Pfam" id="PF00571">
    <property type="entry name" value="CBS"/>
    <property type="match status" value="2"/>
</dbReference>
<dbReference type="PROSITE" id="PS51371">
    <property type="entry name" value="CBS"/>
    <property type="match status" value="2"/>
</dbReference>
<dbReference type="eggNOG" id="arCOG00622">
    <property type="taxonomic scope" value="Archaea"/>
</dbReference>
<dbReference type="SMART" id="SM00116">
    <property type="entry name" value="CBS"/>
    <property type="match status" value="2"/>
</dbReference>
<sequence>MVTTDHDRDATITPMEFDEISVEDYMRTDVETVATDAWVTDVVDRLKEGSQYNGVPVVDEDDHLLGFVGAIDLLEVYGDVHVNEVMTRELIVVRPGMSVKNAARVIFRTGHQFLPVVDEDDRLLGMFSNGDAVRSQIERTTPSKVQSTRELLERTHDIDIEVSERDVAISELMPTQRSVYADELEGRKYELENGLAEPLIVVSYGYETLLVDGHHRALAAERAGIDRMHAYVLTVPREEVAELGLRKMARLDGLRSLDDVEIDDYVQHPLIERTDPDARETEAE</sequence>
<dbReference type="SUPFAM" id="SSF54631">
    <property type="entry name" value="CBS-domain pair"/>
    <property type="match status" value="1"/>
</dbReference>
<dbReference type="Gene3D" id="3.10.580.10">
    <property type="entry name" value="CBS-domain"/>
    <property type="match status" value="2"/>
</dbReference>
<feature type="domain" description="CBS" evidence="3">
    <location>
        <begin position="86"/>
        <end position="143"/>
    </location>
</feature>
<organism evidence="4 5">
    <name type="scientific">Halarchaeum acidiphilum MH1-52-1</name>
    <dbReference type="NCBI Taxonomy" id="1261545"/>
    <lineage>
        <taxon>Archaea</taxon>
        <taxon>Methanobacteriati</taxon>
        <taxon>Methanobacteriota</taxon>
        <taxon>Stenosarchaea group</taxon>
        <taxon>Halobacteria</taxon>
        <taxon>Halobacteriales</taxon>
        <taxon>Halobacteriaceae</taxon>
    </lineage>
</organism>
<dbReference type="InterPro" id="IPR003115">
    <property type="entry name" value="ParB_N"/>
</dbReference>
<dbReference type="PANTHER" id="PTHR43080">
    <property type="entry name" value="CBS DOMAIN-CONTAINING PROTEIN CBSX3, MITOCHONDRIAL"/>
    <property type="match status" value="1"/>
</dbReference>
<dbReference type="SMART" id="SM00470">
    <property type="entry name" value="ParB"/>
    <property type="match status" value="1"/>
</dbReference>
<comment type="caution">
    <text evidence="4">The sequence shown here is derived from an EMBL/GenBank/DDBJ whole genome shotgun (WGS) entry which is preliminary data.</text>
</comment>
<keyword evidence="1 2" id="KW-0129">CBS domain</keyword>
<proteinExistence type="predicted"/>
<evidence type="ECO:0000256" key="2">
    <source>
        <dbReference type="PROSITE-ProRule" id="PRU00703"/>
    </source>
</evidence>
<dbReference type="EMBL" id="BATA01000044">
    <property type="protein sequence ID" value="GAD53023.1"/>
    <property type="molecule type" value="Genomic_DNA"/>
</dbReference>
<accession>U3AE24</accession>
<dbReference type="Gene3D" id="3.90.1530.10">
    <property type="entry name" value="Conserved hypothetical protein from pyrococcus furiosus pfu- 392566-001, ParB domain"/>
    <property type="match status" value="1"/>
</dbReference>
<gene>
    <name evidence="4" type="ORF">MBEHAL_1783</name>
</gene>
<reference evidence="4 5" key="1">
    <citation type="submission" date="2013-09" db="EMBL/GenBank/DDBJ databases">
        <title>Whole genome sequencing of Halarchaeum acidiphilum strain MH1-52-1.</title>
        <authorList>
            <person name="Shimane Y."/>
            <person name="Minegishi H."/>
            <person name="Nishi S."/>
            <person name="Echigo A."/>
            <person name="Shuto A."/>
            <person name="Konishi M."/>
            <person name="Ito T."/>
            <person name="Ohkuma M."/>
            <person name="Ohta Y."/>
            <person name="Nagano Y."/>
            <person name="Tsubouchi T."/>
            <person name="Mori K."/>
            <person name="Usui K."/>
            <person name="Kamekura M."/>
            <person name="Usami R."/>
            <person name="Takaki Y."/>
            <person name="Hatada Y."/>
        </authorList>
    </citation>
    <scope>NUCLEOTIDE SEQUENCE [LARGE SCALE GENOMIC DNA]</scope>
    <source>
        <strain evidence="4 5">JCM 16109</strain>
    </source>
</reference>
<dbReference type="Proteomes" id="UP000016986">
    <property type="component" value="Unassembled WGS sequence"/>
</dbReference>
<evidence type="ECO:0000313" key="5">
    <source>
        <dbReference type="Proteomes" id="UP000016986"/>
    </source>
</evidence>
<feature type="domain" description="CBS" evidence="3">
    <location>
        <begin position="26"/>
        <end position="84"/>
    </location>
</feature>
<keyword evidence="5" id="KW-1185">Reference proteome</keyword>
<name>U3AE24_9EURY</name>
<dbReference type="InterPro" id="IPR046342">
    <property type="entry name" value="CBS_dom_sf"/>
</dbReference>
<dbReference type="SUPFAM" id="SSF110849">
    <property type="entry name" value="ParB/Sulfiredoxin"/>
    <property type="match status" value="1"/>
</dbReference>
<protein>
    <submittedName>
        <fullName evidence="4">CBS/parB domain-containing protein</fullName>
    </submittedName>
</protein>
<dbReference type="InterPro" id="IPR036086">
    <property type="entry name" value="ParB/Sulfiredoxin_sf"/>
</dbReference>
<dbReference type="PANTHER" id="PTHR43080:SF2">
    <property type="entry name" value="CBS DOMAIN-CONTAINING PROTEIN"/>
    <property type="match status" value="1"/>
</dbReference>